<feature type="domain" description="Radical SAM core" evidence="5">
    <location>
        <begin position="18"/>
        <end position="240"/>
    </location>
</feature>
<evidence type="ECO:0000259" key="5">
    <source>
        <dbReference type="PROSITE" id="PS51918"/>
    </source>
</evidence>
<dbReference type="SUPFAM" id="SSF102114">
    <property type="entry name" value="Radical SAM enzymes"/>
    <property type="match status" value="1"/>
</dbReference>
<evidence type="ECO:0000313" key="6">
    <source>
        <dbReference type="EMBL" id="WNF01765.1"/>
    </source>
</evidence>
<sequence>MRTRTRTPGWRARYDQWFTAPQTVVVQPTTWCNLDCHYCYLPFRKLRHHMGPDVAAALAMSVAQLTAGGGPPIGIVWHGGEPLAIGPQKFSALLAPFEDLRRAGRVHHYVQTNATLITDIWCELLTAYDIRVGVSVDGPAALNTERVDLRGKPAFHRILHGVRRLRAHGIPFSVISVVATESITQPEELLRFLAELGCHSAGFNIEEVEGVNTHRQSPTPAQAEEFWCRTLIWTRSHGDRLKVRELERLAEYLHLIRSGQRAAWDERRLDPIPTVSVTGDVVLLSPELAGTTDPAYEDFRAGNILDQPLPVILSGAHRLRYVRDFLTGLDRCRGGCAFFDFCRGAQAANRYFENGSLRSTETNYCRVSRQALVTALSTLATKEKGQAT</sequence>
<protein>
    <submittedName>
        <fullName evidence="6">Radical SAM protein</fullName>
    </submittedName>
</protein>
<dbReference type="SFLD" id="SFLDG01386">
    <property type="entry name" value="main_SPASM_domain-containing"/>
    <property type="match status" value="1"/>
</dbReference>
<keyword evidence="2" id="KW-0479">Metal-binding</keyword>
<keyword evidence="1" id="KW-0949">S-adenosyl-L-methionine</keyword>
<dbReference type="Pfam" id="PF04055">
    <property type="entry name" value="Radical_SAM"/>
    <property type="match status" value="1"/>
</dbReference>
<dbReference type="InterPro" id="IPR007197">
    <property type="entry name" value="rSAM"/>
</dbReference>
<keyword evidence="4" id="KW-0411">Iron-sulfur</keyword>
<evidence type="ECO:0000256" key="4">
    <source>
        <dbReference type="ARBA" id="ARBA00023014"/>
    </source>
</evidence>
<dbReference type="RefSeq" id="WP_311040026.1">
    <property type="nucleotide sequence ID" value="NZ_CP117522.1"/>
</dbReference>
<dbReference type="PANTHER" id="PTHR43273">
    <property type="entry name" value="ANAEROBIC SULFATASE-MATURATING ENZYME HOMOLOG ASLB-RELATED"/>
    <property type="match status" value="1"/>
</dbReference>
<evidence type="ECO:0000256" key="3">
    <source>
        <dbReference type="ARBA" id="ARBA00023004"/>
    </source>
</evidence>
<dbReference type="Gene3D" id="3.20.20.70">
    <property type="entry name" value="Aldolase class I"/>
    <property type="match status" value="1"/>
</dbReference>
<reference evidence="6 7" key="1">
    <citation type="submission" date="2023-02" db="EMBL/GenBank/DDBJ databases">
        <title>Streptomyces sp. SCA4-21 with antifungal activity against Fusarium oxysporum f. sp. cubense, Streptomyces sp. SCA2-17 with antifungal activity against Fusarium oxysporum f. sp. cubense.</title>
        <authorList>
            <person name="Qi D."/>
        </authorList>
    </citation>
    <scope>NUCLEOTIDE SEQUENCE [LARGE SCALE GENOMIC DNA]</scope>
    <source>
        <strain evidence="6 7">SCA4-21</strain>
    </source>
</reference>
<dbReference type="EMBL" id="CP117522">
    <property type="protein sequence ID" value="WNF01765.1"/>
    <property type="molecule type" value="Genomic_DNA"/>
</dbReference>
<dbReference type="InterPro" id="IPR013785">
    <property type="entry name" value="Aldolase_TIM"/>
</dbReference>
<organism evidence="6 7">
    <name type="scientific">Streptomyces luomodiensis</name>
    <dbReference type="NCBI Taxonomy" id="3026192"/>
    <lineage>
        <taxon>Bacteria</taxon>
        <taxon>Bacillati</taxon>
        <taxon>Actinomycetota</taxon>
        <taxon>Actinomycetes</taxon>
        <taxon>Kitasatosporales</taxon>
        <taxon>Streptomycetaceae</taxon>
        <taxon>Streptomyces</taxon>
    </lineage>
</organism>
<dbReference type="CDD" id="cd01335">
    <property type="entry name" value="Radical_SAM"/>
    <property type="match status" value="1"/>
</dbReference>
<dbReference type="NCBIfam" id="NF041718">
    <property type="entry name" value="rSAM_phane_AMC"/>
    <property type="match status" value="1"/>
</dbReference>
<keyword evidence="7" id="KW-1185">Reference proteome</keyword>
<dbReference type="SFLD" id="SFLDG01067">
    <property type="entry name" value="SPASM/twitch_domain_containing"/>
    <property type="match status" value="1"/>
</dbReference>
<evidence type="ECO:0000256" key="1">
    <source>
        <dbReference type="ARBA" id="ARBA00022691"/>
    </source>
</evidence>
<dbReference type="SFLD" id="SFLDG01072">
    <property type="entry name" value="dehydrogenase_like"/>
    <property type="match status" value="1"/>
</dbReference>
<dbReference type="SFLD" id="SFLDS00029">
    <property type="entry name" value="Radical_SAM"/>
    <property type="match status" value="1"/>
</dbReference>
<dbReference type="PANTHER" id="PTHR43273:SF8">
    <property type="entry name" value="RADICAL SAM DOMAIN PROTEIN"/>
    <property type="match status" value="1"/>
</dbReference>
<gene>
    <name evidence="6" type="ORF">PS467_32820</name>
</gene>
<dbReference type="Proteomes" id="UP001305606">
    <property type="component" value="Chromosome"/>
</dbReference>
<proteinExistence type="predicted"/>
<dbReference type="PROSITE" id="PS51918">
    <property type="entry name" value="RADICAL_SAM"/>
    <property type="match status" value="1"/>
</dbReference>
<dbReference type="InterPro" id="IPR058240">
    <property type="entry name" value="rSAM_sf"/>
</dbReference>
<evidence type="ECO:0000313" key="7">
    <source>
        <dbReference type="Proteomes" id="UP001305606"/>
    </source>
</evidence>
<keyword evidence="3" id="KW-0408">Iron</keyword>
<accession>A0ABY9VA11</accession>
<name>A0ABY9VA11_9ACTN</name>
<dbReference type="InterPro" id="IPR023867">
    <property type="entry name" value="Sulphatase_maturase_rSAM"/>
</dbReference>
<evidence type="ECO:0000256" key="2">
    <source>
        <dbReference type="ARBA" id="ARBA00022723"/>
    </source>
</evidence>